<keyword evidence="4 7" id="KW-0812">Transmembrane</keyword>
<dbReference type="PANTHER" id="PTHR30043">
    <property type="entry name" value="PHOSPHONATES TRANSPORT SYSTEM PERMEASE PROTEIN"/>
    <property type="match status" value="1"/>
</dbReference>
<reference evidence="10" key="1">
    <citation type="journal article" date="2019" name="Int. J. Syst. Evol. Microbiol.">
        <title>The Global Catalogue of Microorganisms (GCM) 10K type strain sequencing project: providing services to taxonomists for standard genome sequencing and annotation.</title>
        <authorList>
            <consortium name="The Broad Institute Genomics Platform"/>
            <consortium name="The Broad Institute Genome Sequencing Center for Infectious Disease"/>
            <person name="Wu L."/>
            <person name="Ma J."/>
        </authorList>
    </citation>
    <scope>NUCLEOTIDE SEQUENCE [LARGE SCALE GENOMIC DNA]</scope>
    <source>
        <strain evidence="10">NBRC 108728</strain>
    </source>
</reference>
<organism evidence="9 10">
    <name type="scientific">Frondihabitans sucicola</name>
    <dbReference type="NCBI Taxonomy" id="1268041"/>
    <lineage>
        <taxon>Bacteria</taxon>
        <taxon>Bacillati</taxon>
        <taxon>Actinomycetota</taxon>
        <taxon>Actinomycetes</taxon>
        <taxon>Micrococcales</taxon>
        <taxon>Microbacteriaceae</taxon>
        <taxon>Frondihabitans</taxon>
    </lineage>
</organism>
<sequence>MIFVLCVVLEIVSSTIRRSLLGVEPVGETLGDRLVRVTRRRSRSEADAAAAADASMPSRSGATVESMLRRPWTATRVRNTVWLVVAVGLVIASYWLARVDFDDITWSYVVPTLQSFWPPNFGSHTLADFGQALLVTVEVAFAAAFLSLVISLVFGSLAARTVAPNAGVRSVFRVLLVVFRGVPELVLAIFLIMVTGLGNQAGVVALAFGGIGLLGKLIADSFEELPPGPDRALTAVGATRTQRYFAATWPRGLRSLIGNSFYLVDTNIRSATLLGIVGGSGVGFYLTNASSVLTLHGQVTTLVTLVLVTVLAVEGIAAWMRHVFK</sequence>
<dbReference type="InterPro" id="IPR000515">
    <property type="entry name" value="MetI-like"/>
</dbReference>
<dbReference type="SUPFAM" id="SSF161098">
    <property type="entry name" value="MetI-like"/>
    <property type="match status" value="1"/>
</dbReference>
<feature type="transmembrane region" description="Helical" evidence="7">
    <location>
        <begin position="299"/>
        <end position="320"/>
    </location>
</feature>
<accession>A0ABM8GSH7</accession>
<evidence type="ECO:0000256" key="6">
    <source>
        <dbReference type="ARBA" id="ARBA00023136"/>
    </source>
</evidence>
<proteinExistence type="inferred from homology"/>
<dbReference type="CDD" id="cd06261">
    <property type="entry name" value="TM_PBP2"/>
    <property type="match status" value="1"/>
</dbReference>
<gene>
    <name evidence="9" type="ORF">GCM10025867_36760</name>
</gene>
<dbReference type="PROSITE" id="PS50928">
    <property type="entry name" value="ABC_TM1"/>
    <property type="match status" value="1"/>
</dbReference>
<keyword evidence="3" id="KW-1003">Cell membrane</keyword>
<dbReference type="Proteomes" id="UP001321486">
    <property type="component" value="Chromosome"/>
</dbReference>
<evidence type="ECO:0000313" key="9">
    <source>
        <dbReference type="EMBL" id="BDZ51435.1"/>
    </source>
</evidence>
<comment type="subcellular location">
    <subcellularLocation>
        <location evidence="1 7">Cell membrane</location>
        <topology evidence="1 7">Multi-pass membrane protein</topology>
    </subcellularLocation>
</comment>
<protein>
    <recommendedName>
        <fullName evidence="8">ABC transmembrane type-1 domain-containing protein</fullName>
    </recommendedName>
</protein>
<feature type="transmembrane region" description="Helical" evidence="7">
    <location>
        <begin position="139"/>
        <end position="159"/>
    </location>
</feature>
<evidence type="ECO:0000259" key="8">
    <source>
        <dbReference type="PROSITE" id="PS50928"/>
    </source>
</evidence>
<dbReference type="InterPro" id="IPR035906">
    <property type="entry name" value="MetI-like_sf"/>
</dbReference>
<keyword evidence="5 7" id="KW-1133">Transmembrane helix</keyword>
<keyword evidence="2 7" id="KW-0813">Transport</keyword>
<evidence type="ECO:0000256" key="4">
    <source>
        <dbReference type="ARBA" id="ARBA00022692"/>
    </source>
</evidence>
<keyword evidence="6 7" id="KW-0472">Membrane</keyword>
<dbReference type="Gene3D" id="1.10.3720.10">
    <property type="entry name" value="MetI-like"/>
    <property type="match status" value="1"/>
</dbReference>
<keyword evidence="10" id="KW-1185">Reference proteome</keyword>
<dbReference type="PANTHER" id="PTHR30043:SF1">
    <property type="entry name" value="ABC TRANSPORT SYSTEM PERMEASE PROTEIN P69"/>
    <property type="match status" value="1"/>
</dbReference>
<evidence type="ECO:0000313" key="10">
    <source>
        <dbReference type="Proteomes" id="UP001321486"/>
    </source>
</evidence>
<evidence type="ECO:0000256" key="7">
    <source>
        <dbReference type="RuleBase" id="RU363032"/>
    </source>
</evidence>
<dbReference type="Pfam" id="PF00528">
    <property type="entry name" value="BPD_transp_1"/>
    <property type="match status" value="1"/>
</dbReference>
<feature type="transmembrane region" description="Helical" evidence="7">
    <location>
        <begin position="79"/>
        <end position="97"/>
    </location>
</feature>
<feature type="transmembrane region" description="Helical" evidence="7">
    <location>
        <begin position="270"/>
        <end position="287"/>
    </location>
</feature>
<evidence type="ECO:0000256" key="1">
    <source>
        <dbReference type="ARBA" id="ARBA00004651"/>
    </source>
</evidence>
<evidence type="ECO:0000256" key="2">
    <source>
        <dbReference type="ARBA" id="ARBA00022448"/>
    </source>
</evidence>
<feature type="transmembrane region" description="Helical" evidence="7">
    <location>
        <begin position="171"/>
        <end position="194"/>
    </location>
</feature>
<comment type="similarity">
    <text evidence="7">Belongs to the binding-protein-dependent transport system permease family.</text>
</comment>
<evidence type="ECO:0000256" key="3">
    <source>
        <dbReference type="ARBA" id="ARBA00022475"/>
    </source>
</evidence>
<evidence type="ECO:0000256" key="5">
    <source>
        <dbReference type="ARBA" id="ARBA00022989"/>
    </source>
</evidence>
<feature type="domain" description="ABC transmembrane type-1" evidence="8">
    <location>
        <begin position="133"/>
        <end position="317"/>
    </location>
</feature>
<name>A0ABM8GSH7_9MICO</name>
<dbReference type="EMBL" id="AP027732">
    <property type="protein sequence ID" value="BDZ51435.1"/>
    <property type="molecule type" value="Genomic_DNA"/>
</dbReference>